<protein>
    <submittedName>
        <fullName evidence="4">(R)-hydratase</fullName>
    </submittedName>
</protein>
<dbReference type="NCBIfam" id="NF040624">
    <property type="entry name" value="HadA"/>
    <property type="match status" value="1"/>
</dbReference>
<feature type="domain" description="MaoC-like" evidence="2">
    <location>
        <begin position="225"/>
        <end position="320"/>
    </location>
</feature>
<evidence type="ECO:0000313" key="4">
    <source>
        <dbReference type="EMBL" id="GGB33957.1"/>
    </source>
</evidence>
<dbReference type="SUPFAM" id="SSF54637">
    <property type="entry name" value="Thioesterase/thiol ester dehydrase-isomerase"/>
    <property type="match status" value="2"/>
</dbReference>
<dbReference type="Gene3D" id="3.10.129.10">
    <property type="entry name" value="Hotdog Thioesterase"/>
    <property type="match status" value="2"/>
</dbReference>
<dbReference type="PANTHER" id="PTHR43437">
    <property type="entry name" value="HYDROXYACYL-THIOESTER DEHYDRATASE TYPE 2, MITOCHONDRIAL-RELATED"/>
    <property type="match status" value="1"/>
</dbReference>
<dbReference type="NCBIfam" id="NF040620">
    <property type="entry name" value="fused_HadA_HadB"/>
    <property type="match status" value="1"/>
</dbReference>
<comment type="caution">
    <text evidence="4">The sequence shown here is derived from an EMBL/GenBank/DDBJ whole genome shotgun (WGS) entry which is preliminary data.</text>
</comment>
<keyword evidence="5" id="KW-1185">Reference proteome</keyword>
<reference evidence="4" key="1">
    <citation type="journal article" date="2014" name="Int. J. Syst. Evol. Microbiol.">
        <title>Complete genome sequence of Corynebacterium casei LMG S-19264T (=DSM 44701T), isolated from a smear-ripened cheese.</title>
        <authorList>
            <consortium name="US DOE Joint Genome Institute (JGI-PGF)"/>
            <person name="Walter F."/>
            <person name="Albersmeier A."/>
            <person name="Kalinowski J."/>
            <person name="Ruckert C."/>
        </authorList>
    </citation>
    <scope>NUCLEOTIDE SEQUENCE</scope>
    <source>
        <strain evidence="4">CGMCC 1.12827</strain>
    </source>
</reference>
<sequence>MSEGTSVNEDTAEITAESVSEKTKKLVGYTYTVDDYYEIAREEVRKHAQAVQDGNPIHWDEAAARALGHDTLVAAPTYVSVLGIVAQRRLFSDVITGYDIWQILQTDQRLVFHQPLKVGARLICDVSLDSFRQVAGNDVMVTKNVIWDQHGDPVMTTWTGLVARPSMEVDPALISSIDHVMMKAPALAEFEPTVAPDPARYELPDPVVAPKPYGAISFDGLEVGQELPSKTFTLTRGNLVNYAGVAGDPNPIHFSDEVAKVAGLDDVIAHGMQSMGLGASFVGEFIKDPAAIYEYNVRFTSPVYVPADGSANVDFTAKIKSLDPDTRRGVIAIVAKQGERKIFGRATVGVQFS</sequence>
<dbReference type="GO" id="GO:0019171">
    <property type="term" value="F:(3R)-hydroxyacyl-[acyl-carrier-protein] dehydratase activity"/>
    <property type="evidence" value="ECO:0007669"/>
    <property type="project" value="TreeGrafter"/>
</dbReference>
<dbReference type="AlphaFoldDB" id="A0A916T6Y3"/>
<dbReference type="EMBL" id="BMGC01000014">
    <property type="protein sequence ID" value="GGB33957.1"/>
    <property type="molecule type" value="Genomic_DNA"/>
</dbReference>
<proteinExistence type="inferred from homology"/>
<dbReference type="InterPro" id="IPR054849">
    <property type="entry name" value="UPF0336_fam"/>
</dbReference>
<dbReference type="Pfam" id="PF13452">
    <property type="entry name" value="FAS1_DH_region"/>
    <property type="match status" value="1"/>
</dbReference>
<dbReference type="InterPro" id="IPR002539">
    <property type="entry name" value="MaoC-like_dom"/>
</dbReference>
<reference evidence="4" key="2">
    <citation type="submission" date="2020-09" db="EMBL/GenBank/DDBJ databases">
        <authorList>
            <person name="Sun Q."/>
            <person name="Zhou Y."/>
        </authorList>
    </citation>
    <scope>NUCLEOTIDE SEQUENCE</scope>
    <source>
        <strain evidence="4">CGMCC 1.12827</strain>
    </source>
</reference>
<dbReference type="Proteomes" id="UP000621454">
    <property type="component" value="Unassembled WGS sequence"/>
</dbReference>
<comment type="similarity">
    <text evidence="1">Belongs to the enoyl-CoA hydratase/isomerase family.</text>
</comment>
<evidence type="ECO:0000313" key="5">
    <source>
        <dbReference type="Proteomes" id="UP000621454"/>
    </source>
</evidence>
<dbReference type="InterPro" id="IPR029069">
    <property type="entry name" value="HotDog_dom_sf"/>
</dbReference>
<dbReference type="GO" id="GO:0006633">
    <property type="term" value="P:fatty acid biosynthetic process"/>
    <property type="evidence" value="ECO:0007669"/>
    <property type="project" value="TreeGrafter"/>
</dbReference>
<evidence type="ECO:0000259" key="2">
    <source>
        <dbReference type="Pfam" id="PF01575"/>
    </source>
</evidence>
<feature type="domain" description="FAS1-like dehydratase" evidence="3">
    <location>
        <begin position="26"/>
        <end position="156"/>
    </location>
</feature>
<gene>
    <name evidence="4" type="ORF">GCM10011489_22590</name>
</gene>
<evidence type="ECO:0000259" key="3">
    <source>
        <dbReference type="Pfam" id="PF13452"/>
    </source>
</evidence>
<dbReference type="PANTHER" id="PTHR43437:SF3">
    <property type="entry name" value="HYDROXYACYL-THIOESTER DEHYDRATASE TYPE 2, MITOCHONDRIAL"/>
    <property type="match status" value="1"/>
</dbReference>
<name>A0A916T6Y3_9ACTN</name>
<evidence type="ECO:0000256" key="1">
    <source>
        <dbReference type="ARBA" id="ARBA00005254"/>
    </source>
</evidence>
<accession>A0A916T6Y3</accession>
<dbReference type="InterPro" id="IPR050965">
    <property type="entry name" value="UPF0336/Enoyl-CoA_hydratase"/>
</dbReference>
<organism evidence="4 5">
    <name type="scientific">Gordonia jinhuaensis</name>
    <dbReference type="NCBI Taxonomy" id="1517702"/>
    <lineage>
        <taxon>Bacteria</taxon>
        <taxon>Bacillati</taxon>
        <taxon>Actinomycetota</taxon>
        <taxon>Actinomycetes</taxon>
        <taxon>Mycobacteriales</taxon>
        <taxon>Gordoniaceae</taxon>
        <taxon>Gordonia</taxon>
    </lineage>
</organism>
<dbReference type="Pfam" id="PF01575">
    <property type="entry name" value="MaoC_dehydratas"/>
    <property type="match status" value="1"/>
</dbReference>
<dbReference type="InterPro" id="IPR039569">
    <property type="entry name" value="FAS1-like_DH_region"/>
</dbReference>
<dbReference type="CDD" id="cd03441">
    <property type="entry name" value="R_hydratase_like"/>
    <property type="match status" value="1"/>
</dbReference>